<keyword evidence="3" id="KW-1185">Reference proteome</keyword>
<reference evidence="2 3" key="1">
    <citation type="submission" date="2018-06" db="EMBL/GenBank/DDBJ databases">
        <title>Comparative genomics reveals the genomic features of Rhizophagus irregularis, R. cerebriforme, R. diaphanum and Gigaspora rosea, and their symbiotic lifestyle signature.</title>
        <authorList>
            <person name="Morin E."/>
            <person name="San Clemente H."/>
            <person name="Chen E.C.H."/>
            <person name="De La Providencia I."/>
            <person name="Hainaut M."/>
            <person name="Kuo A."/>
            <person name="Kohler A."/>
            <person name="Murat C."/>
            <person name="Tang N."/>
            <person name="Roy S."/>
            <person name="Loubradou J."/>
            <person name="Henrissat B."/>
            <person name="Grigoriev I.V."/>
            <person name="Corradi N."/>
            <person name="Roux C."/>
            <person name="Martin F.M."/>
        </authorList>
    </citation>
    <scope>NUCLEOTIDE SEQUENCE [LARGE SCALE GENOMIC DNA]</scope>
    <source>
        <strain evidence="2 3">DAOM 227022</strain>
    </source>
</reference>
<accession>A0A397T738</accession>
<feature type="compositionally biased region" description="Low complexity" evidence="1">
    <location>
        <begin position="13"/>
        <end position="25"/>
    </location>
</feature>
<dbReference type="InterPro" id="IPR036910">
    <property type="entry name" value="HMG_box_dom_sf"/>
</dbReference>
<dbReference type="Proteomes" id="UP000265703">
    <property type="component" value="Unassembled WGS sequence"/>
</dbReference>
<comment type="caution">
    <text evidence="2">The sequence shown here is derived from an EMBL/GenBank/DDBJ whole genome shotgun (WGS) entry which is preliminary data.</text>
</comment>
<evidence type="ECO:0000313" key="2">
    <source>
        <dbReference type="EMBL" id="RIA92706.1"/>
    </source>
</evidence>
<dbReference type="OrthoDB" id="2312334at2759"/>
<gene>
    <name evidence="2" type="ORF">C1645_820292</name>
</gene>
<feature type="region of interest" description="Disordered" evidence="1">
    <location>
        <begin position="1"/>
        <end position="32"/>
    </location>
</feature>
<evidence type="ECO:0000313" key="3">
    <source>
        <dbReference type="Proteomes" id="UP000265703"/>
    </source>
</evidence>
<sequence length="208" mass="24114">MSKTSKKQKSRNSRLNNETRNNSNNVFVDRPSFPPTITLDDLIRNKNSNNRPRAIPNAFIVYRMALIREYRIINHKLPPMSELSKIAKKSWDTELKHVRDHYELLVNEAKSIYKQNNVQIVLDKHMNYIENNEDGTEARQLESTNEDLTIQNSAVIVNSHNNNVSSSVSSANYSIIDSNSSHEANSTYNSREEYIKVLEETIEYLLRD</sequence>
<proteinExistence type="predicted"/>
<dbReference type="AlphaFoldDB" id="A0A397T738"/>
<organism evidence="2 3">
    <name type="scientific">Glomus cerebriforme</name>
    <dbReference type="NCBI Taxonomy" id="658196"/>
    <lineage>
        <taxon>Eukaryota</taxon>
        <taxon>Fungi</taxon>
        <taxon>Fungi incertae sedis</taxon>
        <taxon>Mucoromycota</taxon>
        <taxon>Glomeromycotina</taxon>
        <taxon>Glomeromycetes</taxon>
        <taxon>Glomerales</taxon>
        <taxon>Glomeraceae</taxon>
        <taxon>Glomus</taxon>
    </lineage>
</organism>
<feature type="compositionally biased region" description="Basic residues" evidence="1">
    <location>
        <begin position="1"/>
        <end position="12"/>
    </location>
</feature>
<dbReference type="Gene3D" id="1.10.30.10">
    <property type="entry name" value="High mobility group box domain"/>
    <property type="match status" value="1"/>
</dbReference>
<dbReference type="EMBL" id="QKYT01000119">
    <property type="protein sequence ID" value="RIA92706.1"/>
    <property type="molecule type" value="Genomic_DNA"/>
</dbReference>
<name>A0A397T738_9GLOM</name>
<protein>
    <submittedName>
        <fullName evidence="2">Uncharacterized protein</fullName>
    </submittedName>
</protein>
<evidence type="ECO:0000256" key="1">
    <source>
        <dbReference type="SAM" id="MobiDB-lite"/>
    </source>
</evidence>
<dbReference type="SUPFAM" id="SSF47095">
    <property type="entry name" value="HMG-box"/>
    <property type="match status" value="1"/>
</dbReference>